<evidence type="ECO:0000256" key="12">
    <source>
        <dbReference type="SAM" id="MobiDB-lite"/>
    </source>
</evidence>
<dbReference type="Proteomes" id="UP000199476">
    <property type="component" value="Unassembled WGS sequence"/>
</dbReference>
<accession>A0A1G9Q0K4</accession>
<evidence type="ECO:0000256" key="11">
    <source>
        <dbReference type="PROSITE-ProRule" id="PRU00409"/>
    </source>
</evidence>
<dbReference type="InterPro" id="IPR000115">
    <property type="entry name" value="PRibGlycinamide_synth"/>
</dbReference>
<evidence type="ECO:0000256" key="1">
    <source>
        <dbReference type="ARBA" id="ARBA00001936"/>
    </source>
</evidence>
<reference evidence="14 15" key="1">
    <citation type="submission" date="2016-10" db="EMBL/GenBank/DDBJ databases">
        <authorList>
            <person name="de Groot N.N."/>
        </authorList>
    </citation>
    <scope>NUCLEOTIDE SEQUENCE [LARGE SCALE GENOMIC DNA]</scope>
    <source>
        <strain evidence="14 15">SLAS-1</strain>
    </source>
</reference>
<dbReference type="SUPFAM" id="SSF56059">
    <property type="entry name" value="Glutathione synthetase ATP-binding domain-like"/>
    <property type="match status" value="1"/>
</dbReference>
<evidence type="ECO:0000313" key="15">
    <source>
        <dbReference type="Proteomes" id="UP000199476"/>
    </source>
</evidence>
<dbReference type="AlphaFoldDB" id="A0A1G9Q0K4"/>
<dbReference type="OrthoDB" id="9807240at2"/>
<dbReference type="GO" id="GO:0005524">
    <property type="term" value="F:ATP binding"/>
    <property type="evidence" value="ECO:0007669"/>
    <property type="project" value="UniProtKB-UniRule"/>
</dbReference>
<dbReference type="GO" id="GO:0046872">
    <property type="term" value="F:metal ion binding"/>
    <property type="evidence" value="ECO:0007669"/>
    <property type="project" value="InterPro"/>
</dbReference>
<dbReference type="PANTHER" id="PTHR43472:SF1">
    <property type="entry name" value="PHOSPHORIBOSYLAMINE--GLYCINE LIGASE, CHLOROPLASTIC"/>
    <property type="match status" value="1"/>
</dbReference>
<dbReference type="InterPro" id="IPR037123">
    <property type="entry name" value="PRibGlycinamide_synth_C_sf"/>
</dbReference>
<dbReference type="SUPFAM" id="SSF51246">
    <property type="entry name" value="Rudiment single hybrid motif"/>
    <property type="match status" value="1"/>
</dbReference>
<evidence type="ECO:0000256" key="3">
    <source>
        <dbReference type="ARBA" id="ARBA00013255"/>
    </source>
</evidence>
<dbReference type="EMBL" id="FNGO01000015">
    <property type="protein sequence ID" value="SDM04536.1"/>
    <property type="molecule type" value="Genomic_DNA"/>
</dbReference>
<evidence type="ECO:0000256" key="9">
    <source>
        <dbReference type="ARBA" id="ARBA00042242"/>
    </source>
</evidence>
<comment type="cofactor">
    <cofactor evidence="1">
        <name>Mn(2+)</name>
        <dbReference type="ChEBI" id="CHEBI:29035"/>
    </cofactor>
</comment>
<dbReference type="PROSITE" id="PS50975">
    <property type="entry name" value="ATP_GRASP"/>
    <property type="match status" value="1"/>
</dbReference>
<evidence type="ECO:0000256" key="5">
    <source>
        <dbReference type="ARBA" id="ARBA00022741"/>
    </source>
</evidence>
<dbReference type="InterPro" id="IPR011054">
    <property type="entry name" value="Rudment_hybrid_motif"/>
</dbReference>
<dbReference type="InterPro" id="IPR020561">
    <property type="entry name" value="PRibGlycinamid_synth_ATP-grasp"/>
</dbReference>
<dbReference type="GO" id="GO:0009113">
    <property type="term" value="P:purine nucleobase biosynthetic process"/>
    <property type="evidence" value="ECO:0007669"/>
    <property type="project" value="InterPro"/>
</dbReference>
<keyword evidence="6" id="KW-0658">Purine biosynthesis</keyword>
<dbReference type="UniPathway" id="UPA00074">
    <property type="reaction ID" value="UER00125"/>
</dbReference>
<evidence type="ECO:0000256" key="2">
    <source>
        <dbReference type="ARBA" id="ARBA00005174"/>
    </source>
</evidence>
<evidence type="ECO:0000256" key="6">
    <source>
        <dbReference type="ARBA" id="ARBA00022755"/>
    </source>
</evidence>
<dbReference type="RefSeq" id="WP_089760704.1">
    <property type="nucleotide sequence ID" value="NZ_FNGO01000015.1"/>
</dbReference>
<name>A0A1G9Q0K4_9FIRM</name>
<comment type="pathway">
    <text evidence="2">Purine metabolism; IMP biosynthesis via de novo pathway; N(1)-(5-phospho-D-ribosyl)glycinamide from 5-phospho-alpha-D-ribose 1-diphosphate: step 2/2.</text>
</comment>
<dbReference type="PANTHER" id="PTHR43472">
    <property type="entry name" value="PHOSPHORIBOSYLAMINE--GLYCINE LIGASE"/>
    <property type="match status" value="1"/>
</dbReference>
<evidence type="ECO:0000256" key="10">
    <source>
        <dbReference type="ARBA" id="ARBA00042864"/>
    </source>
</evidence>
<dbReference type="Gene3D" id="3.90.600.10">
    <property type="entry name" value="Phosphoribosylglycinamide synthetase, C-terminal domain"/>
    <property type="match status" value="1"/>
</dbReference>
<proteinExistence type="inferred from homology"/>
<dbReference type="EC" id="6.3.4.13" evidence="3"/>
<organism evidence="14 15">
    <name type="scientific">Halarsenatibacter silvermanii</name>
    <dbReference type="NCBI Taxonomy" id="321763"/>
    <lineage>
        <taxon>Bacteria</taxon>
        <taxon>Bacillati</taxon>
        <taxon>Bacillota</taxon>
        <taxon>Clostridia</taxon>
        <taxon>Halanaerobiales</taxon>
        <taxon>Halarsenatibacteraceae</taxon>
        <taxon>Halarsenatibacter</taxon>
    </lineage>
</organism>
<dbReference type="Pfam" id="PF02843">
    <property type="entry name" value="GARS_C"/>
    <property type="match status" value="1"/>
</dbReference>
<feature type="region of interest" description="Disordered" evidence="12">
    <location>
        <begin position="433"/>
        <end position="473"/>
    </location>
</feature>
<keyword evidence="15" id="KW-1185">Reference proteome</keyword>
<keyword evidence="7 11" id="KW-0067">ATP-binding</keyword>
<dbReference type="GO" id="GO:0004637">
    <property type="term" value="F:phosphoribosylamine-glycine ligase activity"/>
    <property type="evidence" value="ECO:0007669"/>
    <property type="project" value="UniProtKB-EC"/>
</dbReference>
<protein>
    <recommendedName>
        <fullName evidence="3">phosphoribosylamine--glycine ligase</fullName>
        <ecNumber evidence="3">6.3.4.13</ecNumber>
    </recommendedName>
    <alternativeName>
        <fullName evidence="9">Glycinamide ribonucleotide synthetase</fullName>
    </alternativeName>
    <alternativeName>
        <fullName evidence="10">Phosphoribosylglycinamide synthetase</fullName>
    </alternativeName>
</protein>
<comment type="similarity">
    <text evidence="8">Belongs to the GARS family.</text>
</comment>
<keyword evidence="4 14" id="KW-0436">Ligase</keyword>
<dbReference type="GO" id="GO:0006189">
    <property type="term" value="P:'de novo' IMP biosynthetic process"/>
    <property type="evidence" value="ECO:0007669"/>
    <property type="project" value="UniProtKB-UniPathway"/>
</dbReference>
<dbReference type="Gene3D" id="3.30.470.20">
    <property type="entry name" value="ATP-grasp fold, B domain"/>
    <property type="match status" value="1"/>
</dbReference>
<evidence type="ECO:0000256" key="8">
    <source>
        <dbReference type="ARBA" id="ARBA00038345"/>
    </source>
</evidence>
<keyword evidence="5 11" id="KW-0547">Nucleotide-binding</keyword>
<sequence length="473" mass="51793">MKVLLLMAQNIKCHAFAWKLAREKEVAEIFAAGKTARQPGVRELVRSAAVTPDSSAEEIGKIVKKNNIDLLLMGPEFMKAGSSDFDLEALAANCPKTGVLAPSRELLKLTGSSAASTRFFQEDDIPVIDRGVFSSRESAQKFLQEADYPLQLRRESDESSSVEERLILTADNISGAREKLDQLGFRSASSGEERIIIDEIPAGDRMAVFALSDGETLLPFSSARICRRVFSGGEGPLTPGMGGYSPLPAISLAEDQKIYRQIMMPIFEGLKKRGINPRGLLEVELIMGEAGPRAASLKPGLSSAAAPLILPRLKEPLAQKLLQTAEGEIKGRKMDWQDRSSVNIMLTSGGYPLACEQGFEIFGLEEAGEREGVHIFYHGMEEQDGRFMTAGGRVLGITALAGDHFTAVDRVNRAVEMIGFQDKHYRQDIGSGAVLDLSSPAARNEPPEARPERDEKGQRRFQDRDLGPRQDDF</sequence>
<feature type="compositionally biased region" description="Basic and acidic residues" evidence="12">
    <location>
        <begin position="445"/>
        <end position="473"/>
    </location>
</feature>
<gene>
    <name evidence="14" type="ORF">SAMN04488692_1156</name>
</gene>
<dbReference type="STRING" id="321763.SAMN04488692_1156"/>
<evidence type="ECO:0000256" key="4">
    <source>
        <dbReference type="ARBA" id="ARBA00022598"/>
    </source>
</evidence>
<evidence type="ECO:0000256" key="7">
    <source>
        <dbReference type="ARBA" id="ARBA00022840"/>
    </source>
</evidence>
<dbReference type="InterPro" id="IPR011761">
    <property type="entry name" value="ATP-grasp"/>
</dbReference>
<evidence type="ECO:0000313" key="14">
    <source>
        <dbReference type="EMBL" id="SDM04536.1"/>
    </source>
</evidence>
<evidence type="ECO:0000259" key="13">
    <source>
        <dbReference type="PROSITE" id="PS50975"/>
    </source>
</evidence>
<dbReference type="Gene3D" id="3.40.50.20">
    <property type="match status" value="1"/>
</dbReference>
<dbReference type="SMART" id="SM01210">
    <property type="entry name" value="GARS_C"/>
    <property type="match status" value="1"/>
</dbReference>
<dbReference type="InterPro" id="IPR020560">
    <property type="entry name" value="PRibGlycinamide_synth_C-dom"/>
</dbReference>
<feature type="domain" description="ATP-grasp" evidence="13">
    <location>
        <begin position="117"/>
        <end position="326"/>
    </location>
</feature>
<dbReference type="SMART" id="SM01209">
    <property type="entry name" value="GARS_A"/>
    <property type="match status" value="1"/>
</dbReference>
<dbReference type="Pfam" id="PF01071">
    <property type="entry name" value="GARS_A"/>
    <property type="match status" value="1"/>
</dbReference>